<name>A0ABS8WQP0_DATST</name>
<protein>
    <submittedName>
        <fullName evidence="1">Uncharacterized protein</fullName>
    </submittedName>
</protein>
<dbReference type="Proteomes" id="UP000823775">
    <property type="component" value="Unassembled WGS sequence"/>
</dbReference>
<sequence>AELVNGSVKIQKYTYLPPLALDSRPPVHWFTPALDQRRATFIVPHLAASLRSTMLHIIVTHAPWLGKTLGLIGKCALALARPIELLKTFLSVAPCLVVAS</sequence>
<gene>
    <name evidence="1" type="ORF">HAX54_052446</name>
</gene>
<keyword evidence="2" id="KW-1185">Reference proteome</keyword>
<organism evidence="1 2">
    <name type="scientific">Datura stramonium</name>
    <name type="common">Jimsonweed</name>
    <name type="synonym">Common thornapple</name>
    <dbReference type="NCBI Taxonomy" id="4076"/>
    <lineage>
        <taxon>Eukaryota</taxon>
        <taxon>Viridiplantae</taxon>
        <taxon>Streptophyta</taxon>
        <taxon>Embryophyta</taxon>
        <taxon>Tracheophyta</taxon>
        <taxon>Spermatophyta</taxon>
        <taxon>Magnoliopsida</taxon>
        <taxon>eudicotyledons</taxon>
        <taxon>Gunneridae</taxon>
        <taxon>Pentapetalae</taxon>
        <taxon>asterids</taxon>
        <taxon>lamiids</taxon>
        <taxon>Solanales</taxon>
        <taxon>Solanaceae</taxon>
        <taxon>Solanoideae</taxon>
        <taxon>Datureae</taxon>
        <taxon>Datura</taxon>
    </lineage>
</organism>
<evidence type="ECO:0000313" key="2">
    <source>
        <dbReference type="Proteomes" id="UP000823775"/>
    </source>
</evidence>
<accession>A0ABS8WQP0</accession>
<evidence type="ECO:0000313" key="1">
    <source>
        <dbReference type="EMBL" id="MCE3052377.1"/>
    </source>
</evidence>
<comment type="caution">
    <text evidence="1">The sequence shown here is derived from an EMBL/GenBank/DDBJ whole genome shotgun (WGS) entry which is preliminary data.</text>
</comment>
<dbReference type="EMBL" id="JACEIK010009514">
    <property type="protein sequence ID" value="MCE3052377.1"/>
    <property type="molecule type" value="Genomic_DNA"/>
</dbReference>
<reference evidence="1 2" key="1">
    <citation type="journal article" date="2021" name="BMC Genomics">
        <title>Datura genome reveals duplications of psychoactive alkaloid biosynthetic genes and high mutation rate following tissue culture.</title>
        <authorList>
            <person name="Rajewski A."/>
            <person name="Carter-House D."/>
            <person name="Stajich J."/>
            <person name="Litt A."/>
        </authorList>
    </citation>
    <scope>NUCLEOTIDE SEQUENCE [LARGE SCALE GENOMIC DNA]</scope>
    <source>
        <strain evidence="1">AR-01</strain>
    </source>
</reference>
<feature type="non-terminal residue" evidence="1">
    <location>
        <position position="1"/>
    </location>
</feature>
<proteinExistence type="predicted"/>